<keyword evidence="3" id="KW-1185">Reference proteome</keyword>
<proteinExistence type="predicted"/>
<gene>
    <name evidence="2" type="ORF">GALMADRAFT_1239068</name>
</gene>
<evidence type="ECO:0000313" key="3">
    <source>
        <dbReference type="Proteomes" id="UP000027222"/>
    </source>
</evidence>
<dbReference type="Proteomes" id="UP000027222">
    <property type="component" value="Unassembled WGS sequence"/>
</dbReference>
<dbReference type="EMBL" id="KL142373">
    <property type="protein sequence ID" value="KDR79410.1"/>
    <property type="molecule type" value="Genomic_DNA"/>
</dbReference>
<name>A0A067T898_GALM3</name>
<evidence type="ECO:0000313" key="2">
    <source>
        <dbReference type="EMBL" id="KDR79410.1"/>
    </source>
</evidence>
<dbReference type="AlphaFoldDB" id="A0A067T898"/>
<feature type="region of interest" description="Disordered" evidence="1">
    <location>
        <begin position="251"/>
        <end position="353"/>
    </location>
</feature>
<organism evidence="2 3">
    <name type="scientific">Galerina marginata (strain CBS 339.88)</name>
    <dbReference type="NCBI Taxonomy" id="685588"/>
    <lineage>
        <taxon>Eukaryota</taxon>
        <taxon>Fungi</taxon>
        <taxon>Dikarya</taxon>
        <taxon>Basidiomycota</taxon>
        <taxon>Agaricomycotina</taxon>
        <taxon>Agaricomycetes</taxon>
        <taxon>Agaricomycetidae</taxon>
        <taxon>Agaricales</taxon>
        <taxon>Agaricineae</taxon>
        <taxon>Strophariaceae</taxon>
        <taxon>Galerina</taxon>
    </lineage>
</organism>
<dbReference type="HOGENOM" id="CLU_631682_0_0_1"/>
<reference evidence="3" key="1">
    <citation type="journal article" date="2014" name="Proc. Natl. Acad. Sci. U.S.A.">
        <title>Extensive sampling of basidiomycete genomes demonstrates inadequacy of the white-rot/brown-rot paradigm for wood decay fungi.</title>
        <authorList>
            <person name="Riley R."/>
            <person name="Salamov A.A."/>
            <person name="Brown D.W."/>
            <person name="Nagy L.G."/>
            <person name="Floudas D."/>
            <person name="Held B.W."/>
            <person name="Levasseur A."/>
            <person name="Lombard V."/>
            <person name="Morin E."/>
            <person name="Otillar R."/>
            <person name="Lindquist E.A."/>
            <person name="Sun H."/>
            <person name="LaButti K.M."/>
            <person name="Schmutz J."/>
            <person name="Jabbour D."/>
            <person name="Luo H."/>
            <person name="Baker S.E."/>
            <person name="Pisabarro A.G."/>
            <person name="Walton J.D."/>
            <person name="Blanchette R.A."/>
            <person name="Henrissat B."/>
            <person name="Martin F."/>
            <person name="Cullen D."/>
            <person name="Hibbett D.S."/>
            <person name="Grigoriev I.V."/>
        </authorList>
    </citation>
    <scope>NUCLEOTIDE SEQUENCE [LARGE SCALE GENOMIC DNA]</scope>
    <source>
        <strain evidence="3">CBS 339.88</strain>
    </source>
</reference>
<evidence type="ECO:0000256" key="1">
    <source>
        <dbReference type="SAM" id="MobiDB-lite"/>
    </source>
</evidence>
<feature type="compositionally biased region" description="Polar residues" evidence="1">
    <location>
        <begin position="264"/>
        <end position="276"/>
    </location>
</feature>
<protein>
    <submittedName>
        <fullName evidence="2">Uncharacterized protein</fullName>
    </submittedName>
</protein>
<feature type="compositionally biased region" description="Polar residues" evidence="1">
    <location>
        <begin position="341"/>
        <end position="353"/>
    </location>
</feature>
<accession>A0A067T898</accession>
<sequence length="375" mass="43406">MAYEHEYELQEDYYEAGSYNDGYSEIDTAFTDWDNTDSGYPNIEPSGFHYTDPEELKCRLDAYAELAVADRIYEEDDVHPAYHTSDYVVYEPFDFDNDNQPLPFIDPATLHPMYTCDIDTFNAYYIPSSAPQYSDSSYREDYERFRDDPNYCLYPRPHLPCDDFSDEELAAAMARLNVTSKDSDSEWDVEYFQDNEDKAEIAAAEERARHCMPVSMDFLTPRHSPLFPAPFTLPPADRLFTLASKHHSSRYFPGPPLYPHRKNNPQSMSRSSTTAPWKTRKKPKPPDIQPLNSLPKAPNIDFGHHSWSRISAHPPSTFQQPRRPPPTRPRRKHPPLLVATKQHQPSTTPQISNHCHNAERRISNKITRQLQKPST</sequence>